<keyword evidence="4 6" id="KW-1133">Transmembrane helix</keyword>
<dbReference type="Proteomes" id="UP000486602">
    <property type="component" value="Unassembled WGS sequence"/>
</dbReference>
<name>A0A7K3WLI6_9FLAO</name>
<feature type="transmembrane region" description="Helical" evidence="6">
    <location>
        <begin position="716"/>
        <end position="739"/>
    </location>
</feature>
<dbReference type="InterPro" id="IPR050545">
    <property type="entry name" value="Mycobact_MmpL"/>
</dbReference>
<dbReference type="Pfam" id="PF03176">
    <property type="entry name" value="MMPL"/>
    <property type="match status" value="2"/>
</dbReference>
<evidence type="ECO:0000256" key="4">
    <source>
        <dbReference type="ARBA" id="ARBA00022989"/>
    </source>
</evidence>
<feature type="domain" description="SSD" evidence="7">
    <location>
        <begin position="232"/>
        <end position="354"/>
    </location>
</feature>
<evidence type="ECO:0000313" key="9">
    <source>
        <dbReference type="Proteomes" id="UP000486602"/>
    </source>
</evidence>
<feature type="transmembrane region" description="Helical" evidence="6">
    <location>
        <begin position="616"/>
        <end position="638"/>
    </location>
</feature>
<feature type="transmembrane region" description="Helical" evidence="6">
    <location>
        <begin position="229"/>
        <end position="249"/>
    </location>
</feature>
<protein>
    <submittedName>
        <fullName evidence="8">RND family transporter</fullName>
    </submittedName>
</protein>
<feature type="transmembrane region" description="Helical" evidence="6">
    <location>
        <begin position="203"/>
        <end position="222"/>
    </location>
</feature>
<evidence type="ECO:0000259" key="7">
    <source>
        <dbReference type="PROSITE" id="PS50156"/>
    </source>
</evidence>
<accession>A0A7K3WLI6</accession>
<feature type="transmembrane region" description="Helical" evidence="6">
    <location>
        <begin position="586"/>
        <end position="609"/>
    </location>
</feature>
<dbReference type="GO" id="GO:0005886">
    <property type="term" value="C:plasma membrane"/>
    <property type="evidence" value="ECO:0007669"/>
    <property type="project" value="UniProtKB-SubCell"/>
</dbReference>
<comment type="caution">
    <text evidence="8">The sequence shown here is derived from an EMBL/GenBank/DDBJ whole genome shotgun (WGS) entry which is preliminary data.</text>
</comment>
<evidence type="ECO:0000256" key="5">
    <source>
        <dbReference type="ARBA" id="ARBA00023136"/>
    </source>
</evidence>
<keyword evidence="9" id="KW-1185">Reference proteome</keyword>
<feature type="transmembrane region" description="Helical" evidence="6">
    <location>
        <begin position="297"/>
        <end position="320"/>
    </location>
</feature>
<dbReference type="SUPFAM" id="SSF82866">
    <property type="entry name" value="Multidrug efflux transporter AcrB transmembrane domain"/>
    <property type="match status" value="2"/>
</dbReference>
<evidence type="ECO:0000256" key="1">
    <source>
        <dbReference type="ARBA" id="ARBA00004651"/>
    </source>
</evidence>
<keyword evidence="2" id="KW-1003">Cell membrane</keyword>
<evidence type="ECO:0000256" key="3">
    <source>
        <dbReference type="ARBA" id="ARBA00022692"/>
    </source>
</evidence>
<dbReference type="Gene3D" id="1.20.1640.10">
    <property type="entry name" value="Multidrug efflux transporter AcrB transmembrane domain"/>
    <property type="match status" value="2"/>
</dbReference>
<gene>
    <name evidence="8" type="ORF">G3O08_03205</name>
</gene>
<evidence type="ECO:0000256" key="2">
    <source>
        <dbReference type="ARBA" id="ARBA00022475"/>
    </source>
</evidence>
<feature type="transmembrane region" description="Helical" evidence="6">
    <location>
        <begin position="332"/>
        <end position="354"/>
    </location>
</feature>
<dbReference type="AlphaFoldDB" id="A0A7K3WLI6"/>
<dbReference type="RefSeq" id="WP_163283235.1">
    <property type="nucleotide sequence ID" value="NZ_JAAGVY010000003.1"/>
</dbReference>
<dbReference type="PANTHER" id="PTHR33406:SF12">
    <property type="entry name" value="BLR2997 PROTEIN"/>
    <property type="match status" value="1"/>
</dbReference>
<keyword evidence="3 6" id="KW-0812">Transmembrane</keyword>
<dbReference type="PANTHER" id="PTHR33406">
    <property type="entry name" value="MEMBRANE PROTEIN MJ1562-RELATED"/>
    <property type="match status" value="1"/>
</dbReference>
<evidence type="ECO:0000313" key="8">
    <source>
        <dbReference type="EMBL" id="NEN22510.1"/>
    </source>
</evidence>
<dbReference type="InterPro" id="IPR004869">
    <property type="entry name" value="MMPL_dom"/>
</dbReference>
<keyword evidence="5 6" id="KW-0472">Membrane</keyword>
<comment type="subcellular location">
    <subcellularLocation>
        <location evidence="1">Cell membrane</location>
        <topology evidence="1">Multi-pass membrane protein</topology>
    </subcellularLocation>
</comment>
<feature type="domain" description="SSD" evidence="7">
    <location>
        <begin position="614"/>
        <end position="741"/>
    </location>
</feature>
<evidence type="ECO:0000256" key="6">
    <source>
        <dbReference type="SAM" id="Phobius"/>
    </source>
</evidence>
<dbReference type="EMBL" id="JAAGVY010000003">
    <property type="protein sequence ID" value="NEN22510.1"/>
    <property type="molecule type" value="Genomic_DNA"/>
</dbReference>
<feature type="transmembrane region" description="Helical" evidence="6">
    <location>
        <begin position="644"/>
        <end position="663"/>
    </location>
</feature>
<proteinExistence type="predicted"/>
<sequence length="744" mass="82465">MTKKWAIFFLFAVVAATVLFGLTLSNTKFDYDFDKFFKPDDEPTQYFNEHRDTFGTDNDFILIGVVNQGGVFDPSFLSQIEKLTAEVKELPYVKDVISPATLKHYVREPLTGTVFQTPVIRGDRTKDSIRVFSDPSLVDNIFSETAPAISLVVITEPKLSKNKSDVISTALKSTIDKYKFDDVHLAGRAIGQVVYVNKIQTEFILFMGIALVFIVILLFVMFRSFRGVLIPLATVLVAVVWSIGILNLSGKGISILLNMLPPVIFVVGMSDAVHLYSRFLEELRDGATKAHAIHQMIFDTGLAALFTSITTAIGFASLYLTGIPALQEFGVITASGVIAAYVISITMLPAWLVLTEPPHKVINNEKGNWQRQLDGILIPIIRHRKWVFIGTIVIALGFGFAASRLELNNFILEDLKPDEPLRKDFAFFDVNFAGVRPFELGLKLKEQDDSFLTPQNIGKLNKLENYLKSTYGVHAILSPVVAAKESNRMRHGGKNEYYVIPDSERDWKKTEKDLRDIVKTGKLKPVLAKDQQYARISGRTGDLGAQYFDSANVALQTFAEAEGITKTMDIEITGTGTLIDRTNQNLVFSLSKGLGAAFLLIALLMGIMFRSIKMVLIALIPNLLPLLAIGGVMAILGIDLKMSTSIIFTIAFGIAVDDTIHLLSRYKLEMRNGRSSNQALRNSFVHTGKAIIITSIILFGGFISLCFSSFQSTFYIGLLVTLTLGFALFFDLTILPALLARKED</sequence>
<dbReference type="PROSITE" id="PS50156">
    <property type="entry name" value="SSD"/>
    <property type="match status" value="2"/>
</dbReference>
<reference evidence="8 9" key="1">
    <citation type="submission" date="2020-02" db="EMBL/GenBank/DDBJ databases">
        <title>Out from the shadows clarifying the taxonomy of the family Cryomorphaceae and related taxa by utilizing the GTDB taxonomic framework.</title>
        <authorList>
            <person name="Bowman J.P."/>
        </authorList>
    </citation>
    <scope>NUCLEOTIDE SEQUENCE [LARGE SCALE GENOMIC DNA]</scope>
    <source>
        <strain evidence="8 9">QSSC 1-22</strain>
    </source>
</reference>
<feature type="transmembrane region" description="Helical" evidence="6">
    <location>
        <begin position="386"/>
        <end position="405"/>
    </location>
</feature>
<feature type="transmembrane region" description="Helical" evidence="6">
    <location>
        <begin position="684"/>
        <end position="710"/>
    </location>
</feature>
<dbReference type="InterPro" id="IPR000731">
    <property type="entry name" value="SSD"/>
</dbReference>
<organism evidence="8 9">
    <name type="scientific">Cryomorpha ignava</name>
    <dbReference type="NCBI Taxonomy" id="101383"/>
    <lineage>
        <taxon>Bacteria</taxon>
        <taxon>Pseudomonadati</taxon>
        <taxon>Bacteroidota</taxon>
        <taxon>Flavobacteriia</taxon>
        <taxon>Flavobacteriales</taxon>
        <taxon>Cryomorphaceae</taxon>
        <taxon>Cryomorpha</taxon>
    </lineage>
</organism>